<evidence type="ECO:0000313" key="3">
    <source>
        <dbReference type="Proteomes" id="UP000324897"/>
    </source>
</evidence>
<dbReference type="Proteomes" id="UP000324897">
    <property type="component" value="Chromosome 4"/>
</dbReference>
<sequence length="561" mass="64413">MGRLVTNHAMLLQLDMLTKAIYRGSYTLDTFRYQPHNKDDAKNQVLNNSSSLSKINSLKGFCSSSKNTHVFEQMEKSLDYLSSMIIDVKELVVFLTSYPCMHRQPYSMHLLLDNCMFGRQMEAERIINFLLQTQPHGAENLEVLPIIGPGKVGNSTLVAHVCKDERVLGHFSEVIALHDHDFTDHELVTLIERCETKHQNQLSNSNKDRRVLFVVELVGDLKEVAWNMLYSASKRCVPRCSKIIVTSRSDKIKNLGTTEAVTLNYLSHEAYWYFFKTLTFGSINPEMHPRLAYVAMEIARVLNGRFLCIVGTAYLLRDNFEIHFWSKILAFLRRLVQKHVLRFGEHPFDLVDQNRISHHRRMVTPSEYFVVYRQYECPPEEVPMIRTVDLMYGSIKCHGKFEALAWRSPLPPYYSYVYTCEIQEQKSTAAKRKRSMKIGVTLKIKEQVECREQGNITSHCHPNPTRQSRTKPQAGAARCWGNSMERFLASFFCKLKQRIGVSVLRPEGGDEWSGAWLFRPGRKAPADGGVTAGAKAGGERDRPELRYGTAIREFQTETVIL</sequence>
<dbReference type="AlphaFoldDB" id="A0A5J9VZM1"/>
<feature type="non-terminal residue" evidence="2">
    <location>
        <position position="1"/>
    </location>
</feature>
<protein>
    <recommendedName>
        <fullName evidence="1">NB-ARC domain-containing protein</fullName>
    </recommendedName>
</protein>
<feature type="domain" description="NB-ARC" evidence="1">
    <location>
        <begin position="122"/>
        <end position="279"/>
    </location>
</feature>
<proteinExistence type="predicted"/>
<comment type="caution">
    <text evidence="2">The sequence shown here is derived from an EMBL/GenBank/DDBJ whole genome shotgun (WGS) entry which is preliminary data.</text>
</comment>
<dbReference type="Gene3D" id="3.40.50.300">
    <property type="entry name" value="P-loop containing nucleotide triphosphate hydrolases"/>
    <property type="match status" value="1"/>
</dbReference>
<dbReference type="Gramene" id="TVU40550">
    <property type="protein sequence ID" value="TVU40550"/>
    <property type="gene ID" value="EJB05_14017"/>
</dbReference>
<dbReference type="PANTHER" id="PTHR33377">
    <property type="entry name" value="OS10G0134700 PROTEIN-RELATED"/>
    <property type="match status" value="1"/>
</dbReference>
<evidence type="ECO:0000313" key="2">
    <source>
        <dbReference type="EMBL" id="TVU40550.1"/>
    </source>
</evidence>
<keyword evidence="3" id="KW-1185">Reference proteome</keyword>
<dbReference type="OrthoDB" id="649712at2759"/>
<name>A0A5J9VZM1_9POAL</name>
<dbReference type="EMBL" id="RWGY01000007">
    <property type="protein sequence ID" value="TVU40550.1"/>
    <property type="molecule type" value="Genomic_DNA"/>
</dbReference>
<gene>
    <name evidence="2" type="ORF">EJB05_14017</name>
</gene>
<dbReference type="PANTHER" id="PTHR33377:SF92">
    <property type="entry name" value="NB-ARC DOMAIN-CONTAINING PROTEIN"/>
    <property type="match status" value="1"/>
</dbReference>
<dbReference type="InterPro" id="IPR002182">
    <property type="entry name" value="NB-ARC"/>
</dbReference>
<evidence type="ECO:0000259" key="1">
    <source>
        <dbReference type="Pfam" id="PF00931"/>
    </source>
</evidence>
<dbReference type="GO" id="GO:0043531">
    <property type="term" value="F:ADP binding"/>
    <property type="evidence" value="ECO:0007669"/>
    <property type="project" value="InterPro"/>
</dbReference>
<dbReference type="SUPFAM" id="SSF52540">
    <property type="entry name" value="P-loop containing nucleoside triphosphate hydrolases"/>
    <property type="match status" value="1"/>
</dbReference>
<dbReference type="InterPro" id="IPR027417">
    <property type="entry name" value="P-loop_NTPase"/>
</dbReference>
<reference evidence="2 3" key="1">
    <citation type="journal article" date="2019" name="Sci. Rep.">
        <title>A high-quality genome of Eragrostis curvula grass provides insights into Poaceae evolution and supports new strategies to enhance forage quality.</title>
        <authorList>
            <person name="Carballo J."/>
            <person name="Santos B.A.C.M."/>
            <person name="Zappacosta D."/>
            <person name="Garbus I."/>
            <person name="Selva J.P."/>
            <person name="Gallo C.A."/>
            <person name="Diaz A."/>
            <person name="Albertini E."/>
            <person name="Caccamo M."/>
            <person name="Echenique V."/>
        </authorList>
    </citation>
    <scope>NUCLEOTIDE SEQUENCE [LARGE SCALE GENOMIC DNA]</scope>
    <source>
        <strain evidence="3">cv. Victoria</strain>
        <tissue evidence="2">Leaf</tissue>
    </source>
</reference>
<organism evidence="2 3">
    <name type="scientific">Eragrostis curvula</name>
    <name type="common">weeping love grass</name>
    <dbReference type="NCBI Taxonomy" id="38414"/>
    <lineage>
        <taxon>Eukaryota</taxon>
        <taxon>Viridiplantae</taxon>
        <taxon>Streptophyta</taxon>
        <taxon>Embryophyta</taxon>
        <taxon>Tracheophyta</taxon>
        <taxon>Spermatophyta</taxon>
        <taxon>Magnoliopsida</taxon>
        <taxon>Liliopsida</taxon>
        <taxon>Poales</taxon>
        <taxon>Poaceae</taxon>
        <taxon>PACMAD clade</taxon>
        <taxon>Chloridoideae</taxon>
        <taxon>Eragrostideae</taxon>
        <taxon>Eragrostidinae</taxon>
        <taxon>Eragrostis</taxon>
    </lineage>
</organism>
<accession>A0A5J9VZM1</accession>
<dbReference type="Pfam" id="PF00931">
    <property type="entry name" value="NB-ARC"/>
    <property type="match status" value="1"/>
</dbReference>